<dbReference type="SUPFAM" id="SSF52540">
    <property type="entry name" value="P-loop containing nucleoside triphosphate hydrolases"/>
    <property type="match status" value="1"/>
</dbReference>
<dbReference type="Proteomes" id="UP000030134">
    <property type="component" value="Unassembled WGS sequence"/>
</dbReference>
<evidence type="ECO:0000313" key="4">
    <source>
        <dbReference type="EMBL" id="KGN98269.1"/>
    </source>
</evidence>
<evidence type="ECO:0000259" key="3">
    <source>
        <dbReference type="PROSITE" id="PS50893"/>
    </source>
</evidence>
<protein>
    <submittedName>
        <fullName evidence="4">Phosphonate ABC transporter ATP-binding protein</fullName>
    </submittedName>
</protein>
<dbReference type="RefSeq" id="WP_036883867.1">
    <property type="nucleotide sequence ID" value="NZ_JQZW01000008.1"/>
</dbReference>
<dbReference type="InterPro" id="IPR003439">
    <property type="entry name" value="ABC_transporter-like_ATP-bd"/>
</dbReference>
<dbReference type="InterPro" id="IPR003593">
    <property type="entry name" value="AAA+_ATPase"/>
</dbReference>
<comment type="caution">
    <text evidence="4">The sequence shown here is derived from an EMBL/GenBank/DDBJ whole genome shotgun (WGS) entry which is preliminary data.</text>
</comment>
<sequence length="238" mass="26540">MAHNASVSVSPIFFENVSVKRYENELLHSVTFRMEAGDFAYLTGPVGAGKSSLLELLYGELALTDGGQASVLGYDLSKLNIRRRQAMRRRMGIVFQSQDQLLYDRNVTKNLDFVLRATSKIDKKERALRIEEALNQVGMTGKGYKMPYELSGGEAERICIARALVVRPDLILMDEPTAGLDPETSLSIGRMMKQIASKGTTVLMATHNYELMKQLPATTYTINPQTRTLIHHPLESEG</sequence>
<accession>A0A0A2GCV9</accession>
<dbReference type="Gene3D" id="3.40.50.300">
    <property type="entry name" value="P-loop containing nucleotide triphosphate hydrolases"/>
    <property type="match status" value="1"/>
</dbReference>
<dbReference type="Pfam" id="PF00005">
    <property type="entry name" value="ABC_tran"/>
    <property type="match status" value="1"/>
</dbReference>
<dbReference type="STRING" id="266762.HQ36_05075"/>
<evidence type="ECO:0000313" key="5">
    <source>
        <dbReference type="Proteomes" id="UP000030134"/>
    </source>
</evidence>
<dbReference type="OrthoDB" id="9802264at2"/>
<dbReference type="PANTHER" id="PTHR24220:SF470">
    <property type="entry name" value="CELL DIVISION ATP-BINDING PROTEIN FTSE"/>
    <property type="match status" value="1"/>
</dbReference>
<dbReference type="PANTHER" id="PTHR24220">
    <property type="entry name" value="IMPORT ATP-BINDING PROTEIN"/>
    <property type="match status" value="1"/>
</dbReference>
<dbReference type="GO" id="GO:0005524">
    <property type="term" value="F:ATP binding"/>
    <property type="evidence" value="ECO:0007669"/>
    <property type="project" value="UniProtKB-KW"/>
</dbReference>
<dbReference type="GO" id="GO:0022857">
    <property type="term" value="F:transmembrane transporter activity"/>
    <property type="evidence" value="ECO:0007669"/>
    <property type="project" value="TreeGrafter"/>
</dbReference>
<dbReference type="InterPro" id="IPR015854">
    <property type="entry name" value="ABC_transpr_LolD-like"/>
</dbReference>
<dbReference type="EMBL" id="JQZW01000008">
    <property type="protein sequence ID" value="KGN98269.1"/>
    <property type="molecule type" value="Genomic_DNA"/>
</dbReference>
<reference evidence="4 5" key="1">
    <citation type="submission" date="2014-08" db="EMBL/GenBank/DDBJ databases">
        <title>Porphyromonas gingivicanis strain:COT-022_OH1391 Genome sequencing.</title>
        <authorList>
            <person name="Wallis C."/>
            <person name="Deusch O."/>
            <person name="O'Flynn C."/>
            <person name="Davis I."/>
            <person name="Jospin G."/>
            <person name="Darling A.E."/>
            <person name="Coil D.A."/>
            <person name="Alexiev A."/>
            <person name="Horsfall A."/>
            <person name="Kirkwood N."/>
            <person name="Harris S."/>
            <person name="Eisen J.A."/>
        </authorList>
    </citation>
    <scope>NUCLEOTIDE SEQUENCE [LARGE SCALE GENOMIC DNA]</scope>
    <source>
        <strain evidence="5">COT-022 OH1391</strain>
    </source>
</reference>
<dbReference type="AlphaFoldDB" id="A0A0A2GCV9"/>
<proteinExistence type="predicted"/>
<dbReference type="PROSITE" id="PS50893">
    <property type="entry name" value="ABC_TRANSPORTER_2"/>
    <property type="match status" value="1"/>
</dbReference>
<feature type="domain" description="ABC transporter" evidence="3">
    <location>
        <begin position="12"/>
        <end position="233"/>
    </location>
</feature>
<dbReference type="GO" id="GO:0016887">
    <property type="term" value="F:ATP hydrolysis activity"/>
    <property type="evidence" value="ECO:0007669"/>
    <property type="project" value="InterPro"/>
</dbReference>
<keyword evidence="1" id="KW-0547">Nucleotide-binding</keyword>
<dbReference type="InterPro" id="IPR027417">
    <property type="entry name" value="P-loop_NTPase"/>
</dbReference>
<keyword evidence="5" id="KW-1185">Reference proteome</keyword>
<evidence type="ECO:0000256" key="1">
    <source>
        <dbReference type="ARBA" id="ARBA00022741"/>
    </source>
</evidence>
<gene>
    <name evidence="4" type="ORF">HQ36_05075</name>
</gene>
<dbReference type="GO" id="GO:0005886">
    <property type="term" value="C:plasma membrane"/>
    <property type="evidence" value="ECO:0007669"/>
    <property type="project" value="TreeGrafter"/>
</dbReference>
<keyword evidence="2 4" id="KW-0067">ATP-binding</keyword>
<dbReference type="SMART" id="SM00382">
    <property type="entry name" value="AAA"/>
    <property type="match status" value="1"/>
</dbReference>
<evidence type="ECO:0000256" key="2">
    <source>
        <dbReference type="ARBA" id="ARBA00022840"/>
    </source>
</evidence>
<dbReference type="eggNOG" id="COG2884">
    <property type="taxonomic scope" value="Bacteria"/>
</dbReference>
<name>A0A0A2GCV9_9PORP</name>
<organism evidence="4 5">
    <name type="scientific">Porphyromonas gingivicanis</name>
    <dbReference type="NCBI Taxonomy" id="266762"/>
    <lineage>
        <taxon>Bacteria</taxon>
        <taxon>Pseudomonadati</taxon>
        <taxon>Bacteroidota</taxon>
        <taxon>Bacteroidia</taxon>
        <taxon>Bacteroidales</taxon>
        <taxon>Porphyromonadaceae</taxon>
        <taxon>Porphyromonas</taxon>
    </lineage>
</organism>